<proteinExistence type="predicted"/>
<feature type="non-terminal residue" evidence="1">
    <location>
        <position position="1"/>
    </location>
</feature>
<reference evidence="1" key="1">
    <citation type="submission" date="2020-08" db="EMBL/GenBank/DDBJ databases">
        <title>Multicomponent nature underlies the extraordinary mechanical properties of spider dragline silk.</title>
        <authorList>
            <person name="Kono N."/>
            <person name="Nakamura H."/>
            <person name="Mori M."/>
            <person name="Yoshida Y."/>
            <person name="Ohtoshi R."/>
            <person name="Malay A.D."/>
            <person name="Moran D.A.P."/>
            <person name="Tomita M."/>
            <person name="Numata K."/>
            <person name="Arakawa K."/>
        </authorList>
    </citation>
    <scope>NUCLEOTIDE SEQUENCE</scope>
</reference>
<gene>
    <name evidence="1" type="primary">NCL1_38110</name>
    <name evidence="1" type="ORF">NPIL_1421</name>
</gene>
<accession>A0A8X6QSX0</accession>
<dbReference type="EMBL" id="BMAW01036349">
    <property type="protein sequence ID" value="GFU43622.1"/>
    <property type="molecule type" value="Genomic_DNA"/>
</dbReference>
<evidence type="ECO:0000313" key="2">
    <source>
        <dbReference type="Proteomes" id="UP000887013"/>
    </source>
</evidence>
<dbReference type="OrthoDB" id="6418612at2759"/>
<name>A0A8X6QSX0_NEPPI</name>
<dbReference type="Proteomes" id="UP000887013">
    <property type="component" value="Unassembled WGS sequence"/>
</dbReference>
<comment type="caution">
    <text evidence="1">The sequence shown here is derived from an EMBL/GenBank/DDBJ whole genome shotgun (WGS) entry which is preliminary data.</text>
</comment>
<dbReference type="AlphaFoldDB" id="A0A8X6QSX0"/>
<evidence type="ECO:0000313" key="1">
    <source>
        <dbReference type="EMBL" id="GFU43622.1"/>
    </source>
</evidence>
<keyword evidence="2" id="KW-1185">Reference proteome</keyword>
<organism evidence="1 2">
    <name type="scientific">Nephila pilipes</name>
    <name type="common">Giant wood spider</name>
    <name type="synonym">Nephila maculata</name>
    <dbReference type="NCBI Taxonomy" id="299642"/>
    <lineage>
        <taxon>Eukaryota</taxon>
        <taxon>Metazoa</taxon>
        <taxon>Ecdysozoa</taxon>
        <taxon>Arthropoda</taxon>
        <taxon>Chelicerata</taxon>
        <taxon>Arachnida</taxon>
        <taxon>Araneae</taxon>
        <taxon>Araneomorphae</taxon>
        <taxon>Entelegynae</taxon>
        <taxon>Araneoidea</taxon>
        <taxon>Nephilidae</taxon>
        <taxon>Nephila</taxon>
    </lineage>
</organism>
<sequence length="381" mass="45902">FLSEKKIWKSLVMSIRFWPSLQQIAHVKIARGILRNFEFTHVSPHSLFEDGLIDLQYMHRILSSLGLPNVLKNRTMGIIEALSKEIEIWCDGHCLFLVGVNLDYWDRIHWYSHGNINRLETARAFIQDEIINIRERFNLACAYYLEDDVRTMWEKMSADYKTYFTIRYSRYRRSRFWLYPVLFLTSPLDWSRISDIIRIENVSVQDSRHFFYASHLGLLQVFPKLENAEARFRSILYFIRARKLHPFDLYSCFSKMEEWELDRMFNRLSTEEGLVAFISFLRWPLQGVFLDIFKRFGSHIPGDFFLELFKYILRTKFKADWFDHDYVDLLKEMWIAISAEIQSQIESDTVFPYLKQLLEHDGQQHVPYDFIRQYYTTAILF</sequence>
<protein>
    <submittedName>
        <fullName evidence="1">Uncharacterized protein</fullName>
    </submittedName>
</protein>